<feature type="domain" description="DUF1214" evidence="1">
    <location>
        <begin position="218"/>
        <end position="301"/>
    </location>
</feature>
<dbReference type="Proteomes" id="UP000754644">
    <property type="component" value="Unassembled WGS sequence"/>
</dbReference>
<dbReference type="InterPro" id="IPR010679">
    <property type="entry name" value="DUF1254"/>
</dbReference>
<evidence type="ECO:0000259" key="1">
    <source>
        <dbReference type="Pfam" id="PF06742"/>
    </source>
</evidence>
<evidence type="ECO:0000259" key="2">
    <source>
        <dbReference type="Pfam" id="PF06863"/>
    </source>
</evidence>
<evidence type="ECO:0000313" key="4">
    <source>
        <dbReference type="Proteomes" id="UP000754644"/>
    </source>
</evidence>
<evidence type="ECO:0000313" key="3">
    <source>
        <dbReference type="EMBL" id="NQV64527.1"/>
    </source>
</evidence>
<reference evidence="3" key="1">
    <citation type="submission" date="2020-05" db="EMBL/GenBank/DDBJ databases">
        <title>Sulfur intermediates as new biogeochemical hubs in an aquatic model microbial ecosystem.</title>
        <authorList>
            <person name="Vigneron A."/>
        </authorList>
    </citation>
    <scope>NUCLEOTIDE SEQUENCE</scope>
    <source>
        <strain evidence="3">Bin.250</strain>
    </source>
</reference>
<dbReference type="EMBL" id="JABMOJ010000146">
    <property type="protein sequence ID" value="NQV64527.1"/>
    <property type="molecule type" value="Genomic_DNA"/>
</dbReference>
<sequence>MPDTPSILVNIDNYIVAETSKHFANTVRFARGVNRFSHARQLIPIARQSIERMNRDTIYSSAVVNISQGASVTVPDAGERYMSVVVIDENNYTTAIWHNSGTYPLSVAEHGSEFVAVLVRILVDPADPADIAIAHELQRGMSIEATASTEYQRPNFDHASHQVTHDLLKQLGEGMTDATACNGTRSEVSPIRHMVGTAFGWGGLPTKEVVYVNDTTPRARDHYQLTVKDVPVDGFWSISIYNQAGFFEQNAFESYSINNIFAIPNADGSLTINFGCTPDVGPNFLYVMPGWSYVVRLYQPHETVITGLWRFPVPLPASL</sequence>
<dbReference type="PANTHER" id="PTHR36509:SF2">
    <property type="entry name" value="BLL3101 PROTEIN"/>
    <property type="match status" value="1"/>
</dbReference>
<name>A0A972VWS7_9GAMM</name>
<comment type="caution">
    <text evidence="3">The sequence shown here is derived from an EMBL/GenBank/DDBJ whole genome shotgun (WGS) entry which is preliminary data.</text>
</comment>
<dbReference type="Gene3D" id="2.60.120.600">
    <property type="entry name" value="Domain of unknown function DUF1214, C-terminal domain"/>
    <property type="match status" value="1"/>
</dbReference>
<dbReference type="PANTHER" id="PTHR36509">
    <property type="entry name" value="BLL3101 PROTEIN"/>
    <property type="match status" value="1"/>
</dbReference>
<dbReference type="InterPro" id="IPR010621">
    <property type="entry name" value="DUF1214"/>
</dbReference>
<gene>
    <name evidence="3" type="ORF">HQ497_04090</name>
</gene>
<dbReference type="AlphaFoldDB" id="A0A972VWS7"/>
<dbReference type="Pfam" id="PF06863">
    <property type="entry name" value="DUF1254"/>
    <property type="match status" value="1"/>
</dbReference>
<dbReference type="Pfam" id="PF06742">
    <property type="entry name" value="DUF1214"/>
    <property type="match status" value="1"/>
</dbReference>
<dbReference type="InterPro" id="IPR037049">
    <property type="entry name" value="DUF1214_C_sf"/>
</dbReference>
<proteinExistence type="predicted"/>
<feature type="domain" description="DUF1254" evidence="2">
    <location>
        <begin position="33"/>
        <end position="143"/>
    </location>
</feature>
<protein>
    <submittedName>
        <fullName evidence="3">DUF1214 domain-containing protein</fullName>
    </submittedName>
</protein>
<accession>A0A972VWS7</accession>
<dbReference type="SUPFAM" id="SSF160935">
    <property type="entry name" value="VPA0735-like"/>
    <property type="match status" value="1"/>
</dbReference>
<organism evidence="3 4">
    <name type="scientific">SAR86 cluster bacterium</name>
    <dbReference type="NCBI Taxonomy" id="2030880"/>
    <lineage>
        <taxon>Bacteria</taxon>
        <taxon>Pseudomonadati</taxon>
        <taxon>Pseudomonadota</taxon>
        <taxon>Gammaproteobacteria</taxon>
        <taxon>SAR86 cluster</taxon>
    </lineage>
</organism>